<keyword evidence="5" id="KW-1185">Reference proteome</keyword>
<dbReference type="SUPFAM" id="SSF48208">
    <property type="entry name" value="Six-hairpin glycosidases"/>
    <property type="match status" value="1"/>
</dbReference>
<dbReference type="OrthoDB" id="9802600at2"/>
<protein>
    <submittedName>
        <fullName evidence="4">Uncharacterized protein</fullName>
    </submittedName>
</protein>
<dbReference type="InterPro" id="IPR054363">
    <property type="entry name" value="GH95_cat"/>
</dbReference>
<feature type="domain" description="Alpha fucosidase A-like C-terminal" evidence="2">
    <location>
        <begin position="770"/>
        <end position="829"/>
    </location>
</feature>
<evidence type="ECO:0000259" key="1">
    <source>
        <dbReference type="Pfam" id="PF14498"/>
    </source>
</evidence>
<evidence type="ECO:0000313" key="4">
    <source>
        <dbReference type="EMBL" id="PQB08931.1"/>
    </source>
</evidence>
<dbReference type="PANTHER" id="PTHR31084:SF0">
    <property type="entry name" value="ALPHA-L-FUCOSIDASE 2"/>
    <property type="match status" value="1"/>
</dbReference>
<dbReference type="Pfam" id="PF14498">
    <property type="entry name" value="Glyco_hyd_65N_2"/>
    <property type="match status" value="1"/>
</dbReference>
<dbReference type="RefSeq" id="WP_104808151.1">
    <property type="nucleotide sequence ID" value="NZ_MQUA01000004.1"/>
</dbReference>
<feature type="domain" description="Glycosyl hydrolase family 95 catalytic" evidence="3">
    <location>
        <begin position="330"/>
        <end position="754"/>
    </location>
</feature>
<accession>A0A2S7L212</accession>
<dbReference type="PANTHER" id="PTHR31084">
    <property type="entry name" value="ALPHA-L-FUCOSIDASE 2"/>
    <property type="match status" value="1"/>
</dbReference>
<name>A0A2S7L212_9FLAO</name>
<dbReference type="PROSITE" id="PS51257">
    <property type="entry name" value="PROKAR_LIPOPROTEIN"/>
    <property type="match status" value="1"/>
</dbReference>
<gene>
    <name evidence="4" type="ORF">BST83_00805</name>
</gene>
<evidence type="ECO:0000259" key="2">
    <source>
        <dbReference type="Pfam" id="PF21307"/>
    </source>
</evidence>
<dbReference type="InterPro" id="IPR027414">
    <property type="entry name" value="GH95_N_dom"/>
</dbReference>
<dbReference type="Gene3D" id="2.60.40.1180">
    <property type="entry name" value="Golgi alpha-mannosidase II"/>
    <property type="match status" value="1"/>
</dbReference>
<dbReference type="InterPro" id="IPR013780">
    <property type="entry name" value="Glyco_hydro_b"/>
</dbReference>
<dbReference type="Pfam" id="PF22124">
    <property type="entry name" value="Glyco_hydro_95_cat"/>
    <property type="match status" value="1"/>
</dbReference>
<dbReference type="Pfam" id="PF21307">
    <property type="entry name" value="Glyco_hydro_95_C"/>
    <property type="match status" value="1"/>
</dbReference>
<sequence length="842" mass="94152">MKYSITILLAATLLSGCAEKKQHRDTVLWYDKPATDWYEALPIGNGTLGAMVYGGVSNETLQLNENTLYSGEPGDRHVDLDFTKSLPKVKELVKEGKLVEVEQIIGSQWMGRAQDCYQPFGHLYIDFDHGENIENYRRDLNLETAVCRTDYQIGNVSYQREVFASHPDQVIVLGVQASKNKSISCRIRLEGAHPTAVSTAQNNTLIMNGQAPALALRRSISKIKGWNQEWMYPELFDEKGNVIPGRSNVMYGDQLDGKGTFYEGRVGVELQGGTLTIEGDELIVKNADKIKVVLSGDTSFNGFDKSPSKEGVDPSIVATANLQKALAKDFDDLKEDHVSDYQSLFNRLNFSLGDLTAQSLLPTNERIVAFTNGKDPSFSALFMQYARYLTIAASREGGQPINLQGIWNKDIIPPWASAYTMNINTQIYYWMTEAANLSECSEPNLRFTKELSVDGTRHAREAFGLDGWTAHHNTAIWRGAEPVDYYNCSFWPFSGAWLCQQIMTHYNYNQDTAFLKENWLVLKGAAEFMSGWLVLSENGYYTTPVGSSPENRFYPEGSTGKGPEKDTDAVLASSFGGDGASAFSEGPTMDIMLIKELFTNCIKIAAILEIDTEFVKTIKEQRDNLQPYQIGSQGQLLEWDKEYKEKYPEHRHISHLYGLSPGNEITKDKTPELFNAVKRSLEIRGDEGTGWAMAWKSSCWARLKDGNHAYTILSNLFAPGSYKEPGLIPNMLASCPPFNIDGNFGGGAAIIEMLLQSHETKNIDGEEIPIIDLLPALPDVWDKGEINGLRAANGFEVDIEWNEGTLVQARIRSLFGYKVVLRYKGKDITLDLQKGEEFIYKI</sequence>
<reference evidence="4 5" key="1">
    <citation type="submission" date="2016-11" db="EMBL/GenBank/DDBJ databases">
        <title>Trade-off between light-utilization and light-protection in marine flavobacteria.</title>
        <authorList>
            <person name="Kumagai Y."/>
        </authorList>
    </citation>
    <scope>NUCLEOTIDE SEQUENCE [LARGE SCALE GENOMIC DNA]</scope>
    <source>
        <strain evidence="4 5">ATCC 700397</strain>
    </source>
</reference>
<evidence type="ECO:0000259" key="3">
    <source>
        <dbReference type="Pfam" id="PF22124"/>
    </source>
</evidence>
<dbReference type="Proteomes" id="UP000239522">
    <property type="component" value="Unassembled WGS sequence"/>
</dbReference>
<dbReference type="AlphaFoldDB" id="A0A2S7L212"/>
<dbReference type="Gene3D" id="2.70.98.50">
    <property type="entry name" value="putative glycoside hydrolase family protein from bacillus halodurans"/>
    <property type="match status" value="1"/>
</dbReference>
<dbReference type="InterPro" id="IPR049053">
    <property type="entry name" value="AFCA-like_C"/>
</dbReference>
<dbReference type="InterPro" id="IPR008928">
    <property type="entry name" value="6-hairpin_glycosidase_sf"/>
</dbReference>
<dbReference type="GO" id="GO:0005975">
    <property type="term" value="P:carbohydrate metabolic process"/>
    <property type="evidence" value="ECO:0007669"/>
    <property type="project" value="InterPro"/>
</dbReference>
<dbReference type="GO" id="GO:0004560">
    <property type="term" value="F:alpha-L-fucosidase activity"/>
    <property type="evidence" value="ECO:0007669"/>
    <property type="project" value="InterPro"/>
</dbReference>
<feature type="domain" description="Glycosyl hydrolase family 95 N-terminal" evidence="1">
    <location>
        <begin position="28"/>
        <end position="301"/>
    </location>
</feature>
<evidence type="ECO:0000313" key="5">
    <source>
        <dbReference type="Proteomes" id="UP000239522"/>
    </source>
</evidence>
<proteinExistence type="predicted"/>
<dbReference type="InterPro" id="IPR016518">
    <property type="entry name" value="Alpha-L-fucosidase"/>
</dbReference>
<dbReference type="PIRSF" id="PIRSF007663">
    <property type="entry name" value="UCP007663"/>
    <property type="match status" value="1"/>
</dbReference>
<comment type="caution">
    <text evidence="4">The sequence shown here is derived from an EMBL/GenBank/DDBJ whole genome shotgun (WGS) entry which is preliminary data.</text>
</comment>
<organism evidence="4 5">
    <name type="scientific">Polaribacter filamentus</name>
    <dbReference type="NCBI Taxonomy" id="53483"/>
    <lineage>
        <taxon>Bacteria</taxon>
        <taxon>Pseudomonadati</taxon>
        <taxon>Bacteroidota</taxon>
        <taxon>Flavobacteriia</taxon>
        <taxon>Flavobacteriales</taxon>
        <taxon>Flavobacteriaceae</taxon>
    </lineage>
</organism>
<dbReference type="EMBL" id="MQUA01000004">
    <property type="protein sequence ID" value="PQB08931.1"/>
    <property type="molecule type" value="Genomic_DNA"/>
</dbReference>